<evidence type="ECO:0000313" key="2">
    <source>
        <dbReference type="EMBL" id="MPC17528.1"/>
    </source>
</evidence>
<dbReference type="OrthoDB" id="6382683at2759"/>
<dbReference type="AlphaFoldDB" id="A0A5B7D887"/>
<organism evidence="2 3">
    <name type="scientific">Portunus trituberculatus</name>
    <name type="common">Swimming crab</name>
    <name type="synonym">Neptunus trituberculatus</name>
    <dbReference type="NCBI Taxonomy" id="210409"/>
    <lineage>
        <taxon>Eukaryota</taxon>
        <taxon>Metazoa</taxon>
        <taxon>Ecdysozoa</taxon>
        <taxon>Arthropoda</taxon>
        <taxon>Crustacea</taxon>
        <taxon>Multicrustacea</taxon>
        <taxon>Malacostraca</taxon>
        <taxon>Eumalacostraca</taxon>
        <taxon>Eucarida</taxon>
        <taxon>Decapoda</taxon>
        <taxon>Pleocyemata</taxon>
        <taxon>Brachyura</taxon>
        <taxon>Eubrachyura</taxon>
        <taxon>Portunoidea</taxon>
        <taxon>Portunidae</taxon>
        <taxon>Portuninae</taxon>
        <taxon>Portunus</taxon>
    </lineage>
</organism>
<reference evidence="2 3" key="1">
    <citation type="submission" date="2019-05" db="EMBL/GenBank/DDBJ databases">
        <title>Another draft genome of Portunus trituberculatus and its Hox gene families provides insights of decapod evolution.</title>
        <authorList>
            <person name="Jeong J.-H."/>
            <person name="Song I."/>
            <person name="Kim S."/>
            <person name="Choi T."/>
            <person name="Kim D."/>
            <person name="Ryu S."/>
            <person name="Kim W."/>
        </authorList>
    </citation>
    <scope>NUCLEOTIDE SEQUENCE [LARGE SCALE GENOMIC DNA]</scope>
    <source>
        <tissue evidence="2">Muscle</tissue>
    </source>
</reference>
<gene>
    <name evidence="2" type="ORF">E2C01_010388</name>
</gene>
<accession>A0A5B7D887</accession>
<sequence>MQSTLAETLINVPRINKSGYSVLTALSQNIKSKLSRYFELLREHKDAVWVLIKAILQQTVHRMHPRKHPQVTTNTKHTRNFKQEGKARDSVQVTVSQENCVSSTTDDRLVWDNFGDPRLLNVNSQVPVVENSCEVCDIQEKYYSLSLSSFSTTMPESGADSFNTASHFSKPSTSLPQKTNVYPDGLSPDLAEGYFLPHDNITSVGLDGFQPKDSPHAKRLKGLCH</sequence>
<keyword evidence="3" id="KW-1185">Reference proteome</keyword>
<feature type="region of interest" description="Disordered" evidence="1">
    <location>
        <begin position="206"/>
        <end position="225"/>
    </location>
</feature>
<evidence type="ECO:0000256" key="1">
    <source>
        <dbReference type="SAM" id="MobiDB-lite"/>
    </source>
</evidence>
<comment type="caution">
    <text evidence="2">The sequence shown here is derived from an EMBL/GenBank/DDBJ whole genome shotgun (WGS) entry which is preliminary data.</text>
</comment>
<dbReference type="Proteomes" id="UP000324222">
    <property type="component" value="Unassembled WGS sequence"/>
</dbReference>
<protein>
    <submittedName>
        <fullName evidence="2">Uncharacterized protein</fullName>
    </submittedName>
</protein>
<dbReference type="EMBL" id="VSRR010000597">
    <property type="protein sequence ID" value="MPC17528.1"/>
    <property type="molecule type" value="Genomic_DNA"/>
</dbReference>
<evidence type="ECO:0000313" key="3">
    <source>
        <dbReference type="Proteomes" id="UP000324222"/>
    </source>
</evidence>
<proteinExistence type="predicted"/>
<name>A0A5B7D887_PORTR</name>